<feature type="signal peptide" evidence="1">
    <location>
        <begin position="1"/>
        <end position="22"/>
    </location>
</feature>
<dbReference type="EMBL" id="CAUYUJ010020237">
    <property type="protein sequence ID" value="CAK0896777.1"/>
    <property type="molecule type" value="Genomic_DNA"/>
</dbReference>
<reference evidence="2" key="1">
    <citation type="submission" date="2023-10" db="EMBL/GenBank/DDBJ databases">
        <authorList>
            <person name="Chen Y."/>
            <person name="Shah S."/>
            <person name="Dougan E. K."/>
            <person name="Thang M."/>
            <person name="Chan C."/>
        </authorList>
    </citation>
    <scope>NUCLEOTIDE SEQUENCE [LARGE SCALE GENOMIC DNA]</scope>
</reference>
<dbReference type="Proteomes" id="UP001189429">
    <property type="component" value="Unassembled WGS sequence"/>
</dbReference>
<protein>
    <submittedName>
        <fullName evidence="2">Uncharacterized protein</fullName>
    </submittedName>
</protein>
<evidence type="ECO:0000256" key="1">
    <source>
        <dbReference type="SAM" id="SignalP"/>
    </source>
</evidence>
<evidence type="ECO:0000313" key="3">
    <source>
        <dbReference type="Proteomes" id="UP001189429"/>
    </source>
</evidence>
<gene>
    <name evidence="2" type="ORF">PCOR1329_LOCUS75145</name>
</gene>
<proteinExistence type="predicted"/>
<evidence type="ECO:0000313" key="2">
    <source>
        <dbReference type="EMBL" id="CAK0896777.1"/>
    </source>
</evidence>
<comment type="caution">
    <text evidence="2">The sequence shown here is derived from an EMBL/GenBank/DDBJ whole genome shotgun (WGS) entry which is preliminary data.</text>
</comment>
<sequence length="192" mass="20526">MPAPRRPATGAWLRRLAFAVLATRRPSGGDPFAAADAEQAQNMSCKGGERGICRCLLSDKALSADPDECDAVKDPMTYAEDTVVAAMTRPDSQCANMKPVVECSKKLGCLSPSVRQRCLKVKSENEGCELNCHEEPGEADERSEPREGGFGTRLTLLLLSCLLPTAVIATCTKAPSLPGFCASLVQDGNSHW</sequence>
<name>A0ABN9XFU4_9DINO</name>
<keyword evidence="1" id="KW-0732">Signal</keyword>
<organism evidence="2 3">
    <name type="scientific">Prorocentrum cordatum</name>
    <dbReference type="NCBI Taxonomy" id="2364126"/>
    <lineage>
        <taxon>Eukaryota</taxon>
        <taxon>Sar</taxon>
        <taxon>Alveolata</taxon>
        <taxon>Dinophyceae</taxon>
        <taxon>Prorocentrales</taxon>
        <taxon>Prorocentraceae</taxon>
        <taxon>Prorocentrum</taxon>
    </lineage>
</organism>
<keyword evidence="3" id="KW-1185">Reference proteome</keyword>
<accession>A0ABN9XFU4</accession>
<feature type="chain" id="PRO_5046848586" evidence="1">
    <location>
        <begin position="23"/>
        <end position="192"/>
    </location>
</feature>